<sequence length="146" mass="14949">MANERLPNERYPDGMNRPDMAGRPGMSRADLPGADITGAGVTGPEYERAARMDSRLQPDPELTEGRSSTGRIAAYALGIAILLGAVFYGLNNMSMHSDQASTAPASQSASTSNGGASNSSPRVTTGAAGDRTTPPPAPAGQTNSGK</sequence>
<accession>A0ABS5G041</accession>
<feature type="compositionally biased region" description="Basic and acidic residues" evidence="1">
    <location>
        <begin position="45"/>
        <end position="58"/>
    </location>
</feature>
<proteinExistence type="predicted"/>
<keyword evidence="4" id="KW-1185">Reference proteome</keyword>
<feature type="transmembrane region" description="Helical" evidence="2">
    <location>
        <begin position="72"/>
        <end position="90"/>
    </location>
</feature>
<evidence type="ECO:0000256" key="2">
    <source>
        <dbReference type="SAM" id="Phobius"/>
    </source>
</evidence>
<evidence type="ECO:0000313" key="4">
    <source>
        <dbReference type="Proteomes" id="UP001314635"/>
    </source>
</evidence>
<dbReference type="Proteomes" id="UP001314635">
    <property type="component" value="Unassembled WGS sequence"/>
</dbReference>
<dbReference type="EMBL" id="JAFCLK010000002">
    <property type="protein sequence ID" value="MBR1134683.1"/>
    <property type="molecule type" value="Genomic_DNA"/>
</dbReference>
<feature type="region of interest" description="Disordered" evidence="1">
    <location>
        <begin position="1"/>
        <end position="67"/>
    </location>
</feature>
<feature type="region of interest" description="Disordered" evidence="1">
    <location>
        <begin position="96"/>
        <end position="146"/>
    </location>
</feature>
<evidence type="ECO:0000313" key="3">
    <source>
        <dbReference type="EMBL" id="MBR1134683.1"/>
    </source>
</evidence>
<keyword evidence="2" id="KW-0812">Transmembrane</keyword>
<keyword evidence="2" id="KW-1133">Transmembrane helix</keyword>
<name>A0ABS5G041_9BRAD</name>
<dbReference type="RefSeq" id="WP_172235913.1">
    <property type="nucleotide sequence ID" value="NZ_JABFDP010000005.1"/>
</dbReference>
<comment type="caution">
    <text evidence="3">The sequence shown here is derived from an EMBL/GenBank/DDBJ whole genome shotgun (WGS) entry which is preliminary data.</text>
</comment>
<organism evidence="3 4">
    <name type="scientific">Bradyrhizobium denitrificans</name>
    <dbReference type="NCBI Taxonomy" id="2734912"/>
    <lineage>
        <taxon>Bacteria</taxon>
        <taxon>Pseudomonadati</taxon>
        <taxon>Pseudomonadota</taxon>
        <taxon>Alphaproteobacteria</taxon>
        <taxon>Hyphomicrobiales</taxon>
        <taxon>Nitrobacteraceae</taxon>
        <taxon>Bradyrhizobium</taxon>
    </lineage>
</organism>
<gene>
    <name evidence="3" type="ORF">JQ619_02780</name>
</gene>
<reference evidence="4" key="1">
    <citation type="journal article" date="2021" name="ISME J.">
        <title>Evolutionary origin and ecological implication of a unique nif island in free-living Bradyrhizobium lineages.</title>
        <authorList>
            <person name="Tao J."/>
        </authorList>
    </citation>
    <scope>NUCLEOTIDE SEQUENCE [LARGE SCALE GENOMIC DNA]</scope>
    <source>
        <strain evidence="4">SZCCT0094</strain>
    </source>
</reference>
<evidence type="ECO:0000256" key="1">
    <source>
        <dbReference type="SAM" id="MobiDB-lite"/>
    </source>
</evidence>
<protein>
    <submittedName>
        <fullName evidence="3">Uncharacterized protein</fullName>
    </submittedName>
</protein>
<feature type="compositionally biased region" description="Basic and acidic residues" evidence="1">
    <location>
        <begin position="1"/>
        <end position="12"/>
    </location>
</feature>
<feature type="compositionally biased region" description="Low complexity" evidence="1">
    <location>
        <begin position="97"/>
        <end position="120"/>
    </location>
</feature>
<keyword evidence="2" id="KW-0472">Membrane</keyword>